<dbReference type="EMBL" id="KQ993006">
    <property type="protein sequence ID" value="KZV49599.1"/>
    <property type="molecule type" value="Genomic_DNA"/>
</dbReference>
<sequence length="277" mass="31166">MRAVKESVNLGQRVSWQIKSEPLYHAQPISRWKSSSVIFRAGHSITHHSSAIFRHDLSVGHHSDDSVGPFRHDTSVCDHNVALSRVLNQSSGSIYLTRTRQLSLHQYAPSLVSATTAGTAWELKSRISNELRNSRFNCRRNSRTQGFLRAPPTRRIRSPNWYQSKELSNTSSAPPVLLQTTAEIEGDLEKQCSVNSKGFEGISEGDRKYRVQKYAKYRSTLVFKSSNLASVLINSDLILHLCRNPHIRIQRSLTADSAVTNQTSLHSSNAQQQTTSR</sequence>
<keyword evidence="2" id="KW-1185">Reference proteome</keyword>
<reference evidence="1 2" key="1">
    <citation type="journal article" date="2015" name="Proc. Natl. Acad. Sci. U.S.A.">
        <title>The resurrection genome of Boea hygrometrica: A blueprint for survival of dehydration.</title>
        <authorList>
            <person name="Xiao L."/>
            <person name="Yang G."/>
            <person name="Zhang L."/>
            <person name="Yang X."/>
            <person name="Zhao S."/>
            <person name="Ji Z."/>
            <person name="Zhou Q."/>
            <person name="Hu M."/>
            <person name="Wang Y."/>
            <person name="Chen M."/>
            <person name="Xu Y."/>
            <person name="Jin H."/>
            <person name="Xiao X."/>
            <person name="Hu G."/>
            <person name="Bao F."/>
            <person name="Hu Y."/>
            <person name="Wan P."/>
            <person name="Li L."/>
            <person name="Deng X."/>
            <person name="Kuang T."/>
            <person name="Xiang C."/>
            <person name="Zhu J.K."/>
            <person name="Oliver M.J."/>
            <person name="He Y."/>
        </authorList>
    </citation>
    <scope>NUCLEOTIDE SEQUENCE [LARGE SCALE GENOMIC DNA]</scope>
    <source>
        <strain evidence="2">cv. XS01</strain>
    </source>
</reference>
<name>A0A2Z7CY61_9LAMI</name>
<accession>A0A2Z7CY61</accession>
<protein>
    <submittedName>
        <fullName evidence="1">Uncharacterized protein</fullName>
    </submittedName>
</protein>
<proteinExistence type="predicted"/>
<organism evidence="1 2">
    <name type="scientific">Dorcoceras hygrometricum</name>
    <dbReference type="NCBI Taxonomy" id="472368"/>
    <lineage>
        <taxon>Eukaryota</taxon>
        <taxon>Viridiplantae</taxon>
        <taxon>Streptophyta</taxon>
        <taxon>Embryophyta</taxon>
        <taxon>Tracheophyta</taxon>
        <taxon>Spermatophyta</taxon>
        <taxon>Magnoliopsida</taxon>
        <taxon>eudicotyledons</taxon>
        <taxon>Gunneridae</taxon>
        <taxon>Pentapetalae</taxon>
        <taxon>asterids</taxon>
        <taxon>lamiids</taxon>
        <taxon>Lamiales</taxon>
        <taxon>Gesneriaceae</taxon>
        <taxon>Didymocarpoideae</taxon>
        <taxon>Trichosporeae</taxon>
        <taxon>Loxocarpinae</taxon>
        <taxon>Dorcoceras</taxon>
    </lineage>
</organism>
<dbReference type="AlphaFoldDB" id="A0A2Z7CY61"/>
<evidence type="ECO:0000313" key="2">
    <source>
        <dbReference type="Proteomes" id="UP000250235"/>
    </source>
</evidence>
<gene>
    <name evidence="1" type="ORF">F511_23630</name>
</gene>
<evidence type="ECO:0000313" key="1">
    <source>
        <dbReference type="EMBL" id="KZV49599.1"/>
    </source>
</evidence>
<dbReference type="Proteomes" id="UP000250235">
    <property type="component" value="Unassembled WGS sequence"/>
</dbReference>